<keyword evidence="2" id="KW-0812">Transmembrane</keyword>
<evidence type="ECO:0000313" key="3">
    <source>
        <dbReference type="EMBL" id="KAK8761813.1"/>
    </source>
</evidence>
<feature type="compositionally biased region" description="Basic and acidic residues" evidence="1">
    <location>
        <begin position="12"/>
        <end position="23"/>
    </location>
</feature>
<dbReference type="Proteomes" id="UP001321473">
    <property type="component" value="Unassembled WGS sequence"/>
</dbReference>
<proteinExistence type="predicted"/>
<evidence type="ECO:0000256" key="1">
    <source>
        <dbReference type="SAM" id="MobiDB-lite"/>
    </source>
</evidence>
<accession>A0AAQ4DH73</accession>
<protein>
    <submittedName>
        <fullName evidence="3">Uncharacterized protein</fullName>
    </submittedName>
</protein>
<feature type="compositionally biased region" description="Polar residues" evidence="1">
    <location>
        <begin position="95"/>
        <end position="104"/>
    </location>
</feature>
<feature type="region of interest" description="Disordered" evidence="1">
    <location>
        <begin position="76"/>
        <end position="116"/>
    </location>
</feature>
<keyword evidence="2" id="KW-1133">Transmembrane helix</keyword>
<sequence length="116" mass="12402">MSGLWIFSQKPKASDGRRSDIGRETDTAGIATAAIAVFLCLLLMLAVIMAAAWFYEPPEAEAFALVRVTNGTRTTAHGANATTKTSFKAPRRSSRSTTVSNKTTAAPEEDDSNVHV</sequence>
<organism evidence="3 4">
    <name type="scientific">Amblyomma americanum</name>
    <name type="common">Lone star tick</name>
    <dbReference type="NCBI Taxonomy" id="6943"/>
    <lineage>
        <taxon>Eukaryota</taxon>
        <taxon>Metazoa</taxon>
        <taxon>Ecdysozoa</taxon>
        <taxon>Arthropoda</taxon>
        <taxon>Chelicerata</taxon>
        <taxon>Arachnida</taxon>
        <taxon>Acari</taxon>
        <taxon>Parasitiformes</taxon>
        <taxon>Ixodida</taxon>
        <taxon>Ixodoidea</taxon>
        <taxon>Ixodidae</taxon>
        <taxon>Amblyomminae</taxon>
        <taxon>Amblyomma</taxon>
    </lineage>
</organism>
<reference evidence="3 4" key="1">
    <citation type="journal article" date="2023" name="Arcadia Sci">
        <title>De novo assembly of a long-read Amblyomma americanum tick genome.</title>
        <authorList>
            <person name="Chou S."/>
            <person name="Poskanzer K.E."/>
            <person name="Rollins M."/>
            <person name="Thuy-Boun P.S."/>
        </authorList>
    </citation>
    <scope>NUCLEOTIDE SEQUENCE [LARGE SCALE GENOMIC DNA]</scope>
    <source>
        <strain evidence="3">F_SG_1</strain>
        <tissue evidence="3">Salivary glands</tissue>
    </source>
</reference>
<name>A0AAQ4DH73_AMBAM</name>
<keyword evidence="2" id="KW-0472">Membrane</keyword>
<feature type="region of interest" description="Disordered" evidence="1">
    <location>
        <begin position="1"/>
        <end position="23"/>
    </location>
</feature>
<feature type="compositionally biased region" description="Polar residues" evidence="1">
    <location>
        <begin position="76"/>
        <end position="86"/>
    </location>
</feature>
<dbReference type="EMBL" id="JARKHS020030733">
    <property type="protein sequence ID" value="KAK8761813.1"/>
    <property type="molecule type" value="Genomic_DNA"/>
</dbReference>
<evidence type="ECO:0000313" key="4">
    <source>
        <dbReference type="Proteomes" id="UP001321473"/>
    </source>
</evidence>
<comment type="caution">
    <text evidence="3">The sequence shown here is derived from an EMBL/GenBank/DDBJ whole genome shotgun (WGS) entry which is preliminary data.</text>
</comment>
<feature type="compositionally biased region" description="Acidic residues" evidence="1">
    <location>
        <begin position="107"/>
        <end position="116"/>
    </location>
</feature>
<keyword evidence="4" id="KW-1185">Reference proteome</keyword>
<feature type="transmembrane region" description="Helical" evidence="2">
    <location>
        <begin position="27"/>
        <end position="55"/>
    </location>
</feature>
<gene>
    <name evidence="3" type="ORF">V5799_026916</name>
</gene>
<dbReference type="AlphaFoldDB" id="A0AAQ4DH73"/>
<evidence type="ECO:0000256" key="2">
    <source>
        <dbReference type="SAM" id="Phobius"/>
    </source>
</evidence>